<dbReference type="OrthoDB" id="149172at2"/>
<dbReference type="GO" id="GO:0016787">
    <property type="term" value="F:hydrolase activity"/>
    <property type="evidence" value="ECO:0007669"/>
    <property type="project" value="InterPro"/>
</dbReference>
<sequence>MNSQVPPRLIDFHSHYYDEGWLPLPTPQGTSGIARAWPLLTNIEDQLAIMDVAGIDAKVISAPSSTIVSPVEQLPLIMMERINDQIATLIARYPERLLGLATIDAFQGKAAAREVMRAVQELQLTGICIDCSQGGRYLDAPETRPVFEIAHELGITIFIHPVSPAGLTERLAHLGPYWHAAGQRHRERCQYPDPAAQWHIG</sequence>
<dbReference type="PANTHER" id="PTHR21240:SF28">
    <property type="entry name" value="ISO-OROTATE DECARBOXYLASE (EUROFUNG)"/>
    <property type="match status" value="1"/>
</dbReference>
<dbReference type="GO" id="GO:0016831">
    <property type="term" value="F:carboxy-lyase activity"/>
    <property type="evidence" value="ECO:0007669"/>
    <property type="project" value="InterPro"/>
</dbReference>
<protein>
    <recommendedName>
        <fullName evidence="2">Amidohydrolase-related domain-containing protein</fullName>
    </recommendedName>
</protein>
<gene>
    <name evidence="3" type="ORF">KDK_72590</name>
</gene>
<dbReference type="AlphaFoldDB" id="A0A402AWK7"/>
<reference evidence="4" key="1">
    <citation type="submission" date="2018-12" db="EMBL/GenBank/DDBJ databases">
        <title>Tengunoibacter tsumagoiensis gen. nov., sp. nov., Dictyobacter kobayashii sp. nov., D. alpinus sp. nov., and D. joshuensis sp. nov. and description of Dictyobacteraceae fam. nov. within the order Ktedonobacterales isolated from Tengu-no-mugimeshi.</title>
        <authorList>
            <person name="Wang C.M."/>
            <person name="Zheng Y."/>
            <person name="Sakai Y."/>
            <person name="Toyoda A."/>
            <person name="Minakuchi Y."/>
            <person name="Abe K."/>
            <person name="Yokota A."/>
            <person name="Yabe S."/>
        </authorList>
    </citation>
    <scope>NUCLEOTIDE SEQUENCE [LARGE SCALE GENOMIC DNA]</scope>
    <source>
        <strain evidence="4">Uno11</strain>
    </source>
</reference>
<keyword evidence="4" id="KW-1185">Reference proteome</keyword>
<dbReference type="Pfam" id="PF04909">
    <property type="entry name" value="Amidohydro_2"/>
    <property type="match status" value="1"/>
</dbReference>
<evidence type="ECO:0000313" key="3">
    <source>
        <dbReference type="EMBL" id="GCE23459.1"/>
    </source>
</evidence>
<dbReference type="EMBL" id="BIFS01000002">
    <property type="protein sequence ID" value="GCE23459.1"/>
    <property type="molecule type" value="Genomic_DNA"/>
</dbReference>
<keyword evidence="1" id="KW-0456">Lyase</keyword>
<dbReference type="PANTHER" id="PTHR21240">
    <property type="entry name" value="2-AMINO-3-CARBOXYLMUCONATE-6-SEMIALDEHYDE DECARBOXYLASE"/>
    <property type="match status" value="1"/>
</dbReference>
<dbReference type="GO" id="GO:0019748">
    <property type="term" value="P:secondary metabolic process"/>
    <property type="evidence" value="ECO:0007669"/>
    <property type="project" value="TreeGrafter"/>
</dbReference>
<proteinExistence type="predicted"/>
<evidence type="ECO:0000313" key="4">
    <source>
        <dbReference type="Proteomes" id="UP000287188"/>
    </source>
</evidence>
<comment type="caution">
    <text evidence="3">The sequence shown here is derived from an EMBL/GenBank/DDBJ whole genome shotgun (WGS) entry which is preliminary data.</text>
</comment>
<dbReference type="Gene3D" id="3.20.20.140">
    <property type="entry name" value="Metal-dependent hydrolases"/>
    <property type="match status" value="1"/>
</dbReference>
<organism evidence="3 4">
    <name type="scientific">Dictyobacter kobayashii</name>
    <dbReference type="NCBI Taxonomy" id="2014872"/>
    <lineage>
        <taxon>Bacteria</taxon>
        <taxon>Bacillati</taxon>
        <taxon>Chloroflexota</taxon>
        <taxon>Ktedonobacteria</taxon>
        <taxon>Ktedonobacterales</taxon>
        <taxon>Dictyobacteraceae</taxon>
        <taxon>Dictyobacter</taxon>
    </lineage>
</organism>
<dbReference type="Proteomes" id="UP000287188">
    <property type="component" value="Unassembled WGS sequence"/>
</dbReference>
<dbReference type="InterPro" id="IPR006680">
    <property type="entry name" value="Amidohydro-rel"/>
</dbReference>
<dbReference type="GO" id="GO:0005737">
    <property type="term" value="C:cytoplasm"/>
    <property type="evidence" value="ECO:0007669"/>
    <property type="project" value="TreeGrafter"/>
</dbReference>
<evidence type="ECO:0000259" key="2">
    <source>
        <dbReference type="Pfam" id="PF04909"/>
    </source>
</evidence>
<dbReference type="SUPFAM" id="SSF51556">
    <property type="entry name" value="Metallo-dependent hydrolases"/>
    <property type="match status" value="1"/>
</dbReference>
<evidence type="ECO:0000256" key="1">
    <source>
        <dbReference type="ARBA" id="ARBA00023239"/>
    </source>
</evidence>
<dbReference type="InterPro" id="IPR032466">
    <property type="entry name" value="Metal_Hydrolase"/>
</dbReference>
<feature type="domain" description="Amidohydrolase-related" evidence="2">
    <location>
        <begin position="10"/>
        <end position="161"/>
    </location>
</feature>
<accession>A0A402AWK7</accession>
<dbReference type="RefSeq" id="WP_126556894.1">
    <property type="nucleotide sequence ID" value="NZ_BIFS01000002.1"/>
</dbReference>
<dbReference type="InterPro" id="IPR032465">
    <property type="entry name" value="ACMSD"/>
</dbReference>
<name>A0A402AWK7_9CHLR</name>